<dbReference type="AlphaFoldDB" id="A0A1V9XE43"/>
<dbReference type="InParanoid" id="A0A1V9XE43"/>
<name>A0A1V9XE43_9ACAR</name>
<keyword evidence="2" id="KW-1185">Reference proteome</keyword>
<evidence type="ECO:0000313" key="1">
    <source>
        <dbReference type="EMBL" id="OQR71696.1"/>
    </source>
</evidence>
<dbReference type="InterPro" id="IPR026270">
    <property type="entry name" value="SRP72"/>
</dbReference>
<accession>A0A1V9XE43</accession>
<comment type="caution">
    <text evidence="1">The sequence shown here is derived from an EMBL/GenBank/DDBJ whole genome shotgun (WGS) entry which is preliminary data.</text>
</comment>
<dbReference type="GO" id="GO:0043022">
    <property type="term" value="F:ribosome binding"/>
    <property type="evidence" value="ECO:0007669"/>
    <property type="project" value="TreeGrafter"/>
</dbReference>
<dbReference type="OrthoDB" id="5421607at2759"/>
<dbReference type="EMBL" id="MNPL01013786">
    <property type="protein sequence ID" value="OQR71696.1"/>
    <property type="molecule type" value="Genomic_DNA"/>
</dbReference>
<protein>
    <submittedName>
        <fullName evidence="1">Signal recognition particle 72 kDa protein-like</fullName>
    </submittedName>
</protein>
<dbReference type="InterPro" id="IPR011990">
    <property type="entry name" value="TPR-like_helical_dom_sf"/>
</dbReference>
<dbReference type="PANTHER" id="PTHR14094">
    <property type="entry name" value="SIGNAL RECOGNITION PARTICLE 72"/>
    <property type="match status" value="1"/>
</dbReference>
<dbReference type="InterPro" id="IPR031545">
    <property type="entry name" value="SRP72_TPR-like"/>
</dbReference>
<dbReference type="SUPFAM" id="SSF48452">
    <property type="entry name" value="TPR-like"/>
    <property type="match status" value="1"/>
</dbReference>
<dbReference type="Proteomes" id="UP000192247">
    <property type="component" value="Unassembled WGS sequence"/>
</dbReference>
<dbReference type="GO" id="GO:0006614">
    <property type="term" value="P:SRP-dependent cotranslational protein targeting to membrane"/>
    <property type="evidence" value="ECO:0007669"/>
    <property type="project" value="InterPro"/>
</dbReference>
<sequence>MPLTEDNPLTALFQELHRFTQNNELEKAQKIANKILTHPNGGYTNQKAIQCKLVCLMQLSKFQEAFDFVQRNEDNLTVDVSFERAYCLYRLNRTDEALEALGPASEDDFRKKELRGQILYRLEKDLVKNSADDYDEERQTNLGACLAALALEEGGRPEKGDLTLGEDTYEMMYNKATALTAQGDYQKALTLLKRSEVSCR</sequence>
<organism evidence="1 2">
    <name type="scientific">Tropilaelaps mercedesae</name>
    <dbReference type="NCBI Taxonomy" id="418985"/>
    <lineage>
        <taxon>Eukaryota</taxon>
        <taxon>Metazoa</taxon>
        <taxon>Ecdysozoa</taxon>
        <taxon>Arthropoda</taxon>
        <taxon>Chelicerata</taxon>
        <taxon>Arachnida</taxon>
        <taxon>Acari</taxon>
        <taxon>Parasitiformes</taxon>
        <taxon>Mesostigmata</taxon>
        <taxon>Gamasina</taxon>
        <taxon>Dermanyssoidea</taxon>
        <taxon>Laelapidae</taxon>
        <taxon>Tropilaelaps</taxon>
    </lineage>
</organism>
<dbReference type="Gene3D" id="1.25.40.10">
    <property type="entry name" value="Tetratricopeptide repeat domain"/>
    <property type="match status" value="1"/>
</dbReference>
<dbReference type="STRING" id="418985.A0A1V9XE43"/>
<proteinExistence type="predicted"/>
<gene>
    <name evidence="1" type="ORF">BIW11_03917</name>
</gene>
<dbReference type="GO" id="GO:0008312">
    <property type="term" value="F:7S RNA binding"/>
    <property type="evidence" value="ECO:0007669"/>
    <property type="project" value="TreeGrafter"/>
</dbReference>
<dbReference type="Pfam" id="PF17004">
    <property type="entry name" value="SRP_TPR_like"/>
    <property type="match status" value="1"/>
</dbReference>
<dbReference type="PANTHER" id="PTHR14094:SF9">
    <property type="entry name" value="SIGNAL RECOGNITION PARTICLE SUBUNIT SRP72"/>
    <property type="match status" value="1"/>
</dbReference>
<evidence type="ECO:0000313" key="2">
    <source>
        <dbReference type="Proteomes" id="UP000192247"/>
    </source>
</evidence>
<dbReference type="GO" id="GO:0005786">
    <property type="term" value="C:signal recognition particle, endoplasmic reticulum targeting"/>
    <property type="evidence" value="ECO:0007669"/>
    <property type="project" value="TreeGrafter"/>
</dbReference>
<reference evidence="1 2" key="1">
    <citation type="journal article" date="2017" name="Gigascience">
        <title>Draft genome of the honey bee ectoparasitic mite, Tropilaelaps mercedesae, is shaped by the parasitic life history.</title>
        <authorList>
            <person name="Dong X."/>
            <person name="Armstrong S.D."/>
            <person name="Xia D."/>
            <person name="Makepeace B.L."/>
            <person name="Darby A.C."/>
            <person name="Kadowaki T."/>
        </authorList>
    </citation>
    <scope>NUCLEOTIDE SEQUENCE [LARGE SCALE GENOMIC DNA]</scope>
    <source>
        <strain evidence="1">Wuxi-XJTLU</strain>
    </source>
</reference>